<organism evidence="13 15">
    <name type="scientific">Aliarcobacter cryaerophilus</name>
    <dbReference type="NCBI Taxonomy" id="28198"/>
    <lineage>
        <taxon>Bacteria</taxon>
        <taxon>Pseudomonadati</taxon>
        <taxon>Campylobacterota</taxon>
        <taxon>Epsilonproteobacteria</taxon>
        <taxon>Campylobacterales</taxon>
        <taxon>Arcobacteraceae</taxon>
        <taxon>Aliarcobacter</taxon>
    </lineage>
</organism>
<dbReference type="GO" id="GO:0045259">
    <property type="term" value="C:proton-transporting ATP synthase complex"/>
    <property type="evidence" value="ECO:0007669"/>
    <property type="project" value="UniProtKB-KW"/>
</dbReference>
<evidence type="ECO:0000313" key="16">
    <source>
        <dbReference type="Proteomes" id="UP000515842"/>
    </source>
</evidence>
<evidence type="ECO:0000256" key="2">
    <source>
        <dbReference type="ARBA" id="ARBA00004184"/>
    </source>
</evidence>
<dbReference type="NCBIfam" id="TIGR01216">
    <property type="entry name" value="ATP_synt_epsi"/>
    <property type="match status" value="1"/>
</dbReference>
<keyword evidence="5 10" id="KW-1003">Cell membrane</keyword>
<dbReference type="GO" id="GO:0012505">
    <property type="term" value="C:endomembrane system"/>
    <property type="evidence" value="ECO:0007669"/>
    <property type="project" value="UniProtKB-SubCell"/>
</dbReference>
<dbReference type="STRING" id="28198.GCA_001572855_01986"/>
<dbReference type="GO" id="GO:0005886">
    <property type="term" value="C:plasma membrane"/>
    <property type="evidence" value="ECO:0007669"/>
    <property type="project" value="UniProtKB-SubCell"/>
</dbReference>
<evidence type="ECO:0000256" key="4">
    <source>
        <dbReference type="ARBA" id="ARBA00022448"/>
    </source>
</evidence>
<name>A0A2S9TKP4_9BACT</name>
<evidence type="ECO:0000256" key="11">
    <source>
        <dbReference type="RuleBase" id="RU003656"/>
    </source>
</evidence>
<keyword evidence="6 10" id="KW-0406">Ion transport</keyword>
<dbReference type="Proteomes" id="UP000515842">
    <property type="component" value="Chromosome"/>
</dbReference>
<dbReference type="Pfam" id="PF02823">
    <property type="entry name" value="ATP-synt_DE_N"/>
    <property type="match status" value="1"/>
</dbReference>
<keyword evidence="9 10" id="KW-0066">ATP synthesis</keyword>
<evidence type="ECO:0000256" key="10">
    <source>
        <dbReference type="HAMAP-Rule" id="MF_00530"/>
    </source>
</evidence>
<dbReference type="GeneID" id="56461830"/>
<comment type="subunit">
    <text evidence="10 11">F-type ATPases have 2 components, CF(1) - the catalytic core - and CF(0) - the membrane proton channel. CF(1) has five subunits: alpha(3), beta(3), gamma(1), delta(1), epsilon(1). CF(0) has three main subunits: a, b and c.</text>
</comment>
<dbReference type="InterPro" id="IPR020546">
    <property type="entry name" value="ATP_synth_F1_dsu/esu_N"/>
</dbReference>
<keyword evidence="8 10" id="KW-0139">CF(1)</keyword>
<dbReference type="EMBL" id="CP060693">
    <property type="protein sequence ID" value="QNM89738.1"/>
    <property type="molecule type" value="Genomic_DNA"/>
</dbReference>
<evidence type="ECO:0000259" key="12">
    <source>
        <dbReference type="Pfam" id="PF02823"/>
    </source>
</evidence>
<gene>
    <name evidence="10" type="primary">atpC</name>
    <name evidence="13" type="ORF">CJ673_01825</name>
    <name evidence="14" type="ORF">HOO34_08915</name>
</gene>
<dbReference type="EMBL" id="NXGE01000001">
    <property type="protein sequence ID" value="PRM95642.1"/>
    <property type="molecule type" value="Genomic_DNA"/>
</dbReference>
<comment type="similarity">
    <text evidence="3 10 11">Belongs to the ATPase epsilon chain family.</text>
</comment>
<dbReference type="Proteomes" id="UP000238281">
    <property type="component" value="Unassembled WGS sequence"/>
</dbReference>
<dbReference type="PANTHER" id="PTHR13822">
    <property type="entry name" value="ATP SYNTHASE DELTA/EPSILON CHAIN"/>
    <property type="match status" value="1"/>
</dbReference>
<dbReference type="CDD" id="cd12152">
    <property type="entry name" value="F1-ATPase_delta"/>
    <property type="match status" value="1"/>
</dbReference>
<evidence type="ECO:0000313" key="14">
    <source>
        <dbReference type="EMBL" id="QNM89738.1"/>
    </source>
</evidence>
<reference evidence="13 15" key="1">
    <citation type="submission" date="2017-09" db="EMBL/GenBank/DDBJ databases">
        <title>Reassesment of A. cryaerophilus.</title>
        <authorList>
            <person name="Perez-Cataluna A."/>
            <person name="Collado L."/>
            <person name="Salgado O."/>
            <person name="Lefinanco V."/>
            <person name="Figueras M.J."/>
        </authorList>
    </citation>
    <scope>NUCLEOTIDE SEQUENCE [LARGE SCALE GENOMIC DNA]</scope>
    <source>
        <strain evidence="13 15">LMG 10210</strain>
    </source>
</reference>
<comment type="function">
    <text evidence="1 10">Produces ATP from ADP in the presence of a proton gradient across the membrane.</text>
</comment>
<comment type="subcellular location">
    <subcellularLocation>
        <location evidence="10">Cell membrane</location>
        <topology evidence="10">Peripheral membrane protein</topology>
    </subcellularLocation>
    <subcellularLocation>
        <location evidence="2">Endomembrane system</location>
        <topology evidence="2">Peripheral membrane protein</topology>
    </subcellularLocation>
</comment>
<evidence type="ECO:0000256" key="8">
    <source>
        <dbReference type="ARBA" id="ARBA00023196"/>
    </source>
</evidence>
<proteinExistence type="inferred from homology"/>
<feature type="domain" description="ATP synthase F1 complex delta/epsilon subunit N-terminal" evidence="12">
    <location>
        <begin position="4"/>
        <end position="82"/>
    </location>
</feature>
<dbReference type="AlphaFoldDB" id="A0A2S9TKP4"/>
<dbReference type="Gene3D" id="2.60.15.10">
    <property type="entry name" value="F0F1 ATP synthase delta/epsilon subunit, N-terminal"/>
    <property type="match status" value="1"/>
</dbReference>
<dbReference type="InterPro" id="IPR001469">
    <property type="entry name" value="ATP_synth_F1_dsu/esu"/>
</dbReference>
<dbReference type="RefSeq" id="WP_105914640.1">
    <property type="nucleotide sequence ID" value="NZ_CP060693.1"/>
</dbReference>
<evidence type="ECO:0000256" key="1">
    <source>
        <dbReference type="ARBA" id="ARBA00003543"/>
    </source>
</evidence>
<dbReference type="GO" id="GO:0046933">
    <property type="term" value="F:proton-transporting ATP synthase activity, rotational mechanism"/>
    <property type="evidence" value="ECO:0007669"/>
    <property type="project" value="UniProtKB-UniRule"/>
</dbReference>
<sequence length="125" mass="12966">MDTIKLSIVTPTGSIFNGDVKTVTLPGKEGEFGVLPGHSSLVSTLSVGVIVIEKIDSTEAVAINWGHVKVDEKSVDVLVDGAIALTGGKDSEISKNIEAAKELVNSVKDSKVSMAAVEAKINSFA</sequence>
<keyword evidence="10" id="KW-0375">Hydrogen ion transport</keyword>
<evidence type="ECO:0000256" key="9">
    <source>
        <dbReference type="ARBA" id="ARBA00023310"/>
    </source>
</evidence>
<protein>
    <recommendedName>
        <fullName evidence="10">ATP synthase epsilon chain</fullName>
    </recommendedName>
    <alternativeName>
        <fullName evidence="10">ATP synthase F1 sector epsilon subunit</fullName>
    </alternativeName>
    <alternativeName>
        <fullName evidence="10">F-ATPase epsilon subunit</fullName>
    </alternativeName>
</protein>
<dbReference type="HAMAP" id="MF_00530">
    <property type="entry name" value="ATP_synth_epsil_bac"/>
    <property type="match status" value="1"/>
</dbReference>
<evidence type="ECO:0000256" key="5">
    <source>
        <dbReference type="ARBA" id="ARBA00022475"/>
    </source>
</evidence>
<evidence type="ECO:0000256" key="6">
    <source>
        <dbReference type="ARBA" id="ARBA00023065"/>
    </source>
</evidence>
<reference evidence="14 16" key="2">
    <citation type="journal article" date="2020" name="Front. Microbiol.">
        <title>Genomic Analysis and Antimicrobial Resistance of Aliarcobacter cryaerophilus Strains From German Water Poultry.</title>
        <authorList>
            <person name="Muller E."/>
            <person name="Hotzel H."/>
            <person name="Ahlers C."/>
            <person name="Hanel I."/>
            <person name="Tomaso H."/>
            <person name="Abdel-Glil M.Y."/>
        </authorList>
    </citation>
    <scope>NUCLEOTIDE SEQUENCE [LARGE SCALE GENOMIC DNA]</scope>
    <source>
        <strain evidence="14 16">16CS1285-4</strain>
    </source>
</reference>
<evidence type="ECO:0000313" key="13">
    <source>
        <dbReference type="EMBL" id="PRM95642.1"/>
    </source>
</evidence>
<accession>A0A2S9TKP4</accession>
<evidence type="ECO:0000256" key="3">
    <source>
        <dbReference type="ARBA" id="ARBA00005712"/>
    </source>
</evidence>
<dbReference type="GO" id="GO:0005524">
    <property type="term" value="F:ATP binding"/>
    <property type="evidence" value="ECO:0007669"/>
    <property type="project" value="UniProtKB-UniRule"/>
</dbReference>
<dbReference type="InterPro" id="IPR036771">
    <property type="entry name" value="ATPsynth_dsu/esu_N"/>
</dbReference>
<evidence type="ECO:0000313" key="15">
    <source>
        <dbReference type="Proteomes" id="UP000238281"/>
    </source>
</evidence>
<keyword evidence="4 10" id="KW-0813">Transport</keyword>
<evidence type="ECO:0000256" key="7">
    <source>
        <dbReference type="ARBA" id="ARBA00023136"/>
    </source>
</evidence>
<dbReference type="SUPFAM" id="SSF51344">
    <property type="entry name" value="Epsilon subunit of F1F0-ATP synthase N-terminal domain"/>
    <property type="match status" value="1"/>
</dbReference>
<dbReference type="PANTHER" id="PTHR13822:SF10">
    <property type="entry name" value="ATP SYNTHASE EPSILON CHAIN, CHLOROPLASTIC"/>
    <property type="match status" value="1"/>
</dbReference>
<keyword evidence="7 10" id="KW-0472">Membrane</keyword>